<evidence type="ECO:0000313" key="1">
    <source>
        <dbReference type="EMBL" id="KJA13575.1"/>
    </source>
</evidence>
<sequence>MSESSTNHFHRMPENVLCQIFEVAVGHSPIILLPMQTFNSIQYNLLLVCKKWNSLAVGIPSMWVSFKFELEAISTPPLVTQTLLRQFSICLQRSQNSLVTIVFSSNSGGWRFTNVNSILARCYSRTKSLTCTLRSGRDVDAFLSLPPGTFPGLQYININFVNTTSGIAHASARSVPARAFEGAPSLKTAILHRIHGLNHMKLRLPWGELTYLDLGGTPMLPHTFIRIMRYTSHTLQTAFIFVEVDDPLDTALKALTNAISFQNLTTLRLRLAHLHHDWRILSILHVPYLVTLRLEMFSTPQHWDISSIARFIEPSSQSLQQLHLSDFRPDRHSLVRTHQNTTHTVLRDLFNLIPKIDTLRLPISIIVHATTIESIASGKILKNLTTFELSYANIWHALALSNHHNVVSLRSISIHPPSALIQEIMQHPTTHLQAQVPMLGEADTVTSRANDVFANPTCERTGVDIGGGRTTGRTHCAKCRRMLEELS</sequence>
<dbReference type="Gene3D" id="3.80.10.10">
    <property type="entry name" value="Ribonuclease Inhibitor"/>
    <property type="match status" value="1"/>
</dbReference>
<dbReference type="STRING" id="945553.A0A0D2NYR4"/>
<dbReference type="AlphaFoldDB" id="A0A0D2NYR4"/>
<dbReference type="Proteomes" id="UP000054270">
    <property type="component" value="Unassembled WGS sequence"/>
</dbReference>
<protein>
    <submittedName>
        <fullName evidence="1">Uncharacterized protein</fullName>
    </submittedName>
</protein>
<dbReference type="InterPro" id="IPR032675">
    <property type="entry name" value="LRR_dom_sf"/>
</dbReference>
<dbReference type="SUPFAM" id="SSF52047">
    <property type="entry name" value="RNI-like"/>
    <property type="match status" value="1"/>
</dbReference>
<organism evidence="1 2">
    <name type="scientific">Hypholoma sublateritium (strain FD-334 SS-4)</name>
    <dbReference type="NCBI Taxonomy" id="945553"/>
    <lineage>
        <taxon>Eukaryota</taxon>
        <taxon>Fungi</taxon>
        <taxon>Dikarya</taxon>
        <taxon>Basidiomycota</taxon>
        <taxon>Agaricomycotina</taxon>
        <taxon>Agaricomycetes</taxon>
        <taxon>Agaricomycetidae</taxon>
        <taxon>Agaricales</taxon>
        <taxon>Agaricineae</taxon>
        <taxon>Strophariaceae</taxon>
        <taxon>Hypholoma</taxon>
    </lineage>
</organism>
<evidence type="ECO:0000313" key="2">
    <source>
        <dbReference type="Proteomes" id="UP000054270"/>
    </source>
</evidence>
<reference evidence="2" key="1">
    <citation type="submission" date="2014-04" db="EMBL/GenBank/DDBJ databases">
        <title>Evolutionary Origins and Diversification of the Mycorrhizal Mutualists.</title>
        <authorList>
            <consortium name="DOE Joint Genome Institute"/>
            <consortium name="Mycorrhizal Genomics Consortium"/>
            <person name="Kohler A."/>
            <person name="Kuo A."/>
            <person name="Nagy L.G."/>
            <person name="Floudas D."/>
            <person name="Copeland A."/>
            <person name="Barry K.W."/>
            <person name="Cichocki N."/>
            <person name="Veneault-Fourrey C."/>
            <person name="LaButti K."/>
            <person name="Lindquist E.A."/>
            <person name="Lipzen A."/>
            <person name="Lundell T."/>
            <person name="Morin E."/>
            <person name="Murat C."/>
            <person name="Riley R."/>
            <person name="Ohm R."/>
            <person name="Sun H."/>
            <person name="Tunlid A."/>
            <person name="Henrissat B."/>
            <person name="Grigoriev I.V."/>
            <person name="Hibbett D.S."/>
            <person name="Martin F."/>
        </authorList>
    </citation>
    <scope>NUCLEOTIDE SEQUENCE [LARGE SCALE GENOMIC DNA]</scope>
    <source>
        <strain evidence="2">FD-334 SS-4</strain>
    </source>
</reference>
<name>A0A0D2NYR4_HYPSF</name>
<dbReference type="OrthoDB" id="2992500at2759"/>
<gene>
    <name evidence="1" type="ORF">HYPSUDRAFT_220837</name>
</gene>
<accession>A0A0D2NYR4</accession>
<keyword evidence="2" id="KW-1185">Reference proteome</keyword>
<dbReference type="OMA" id="ANIWHAL"/>
<proteinExistence type="predicted"/>
<dbReference type="EMBL" id="KN817729">
    <property type="protein sequence ID" value="KJA13575.1"/>
    <property type="molecule type" value="Genomic_DNA"/>
</dbReference>